<protein>
    <submittedName>
        <fullName evidence="1">Uncharacterized protein</fullName>
    </submittedName>
</protein>
<reference evidence="1 2" key="1">
    <citation type="submission" date="2017-02" db="EMBL/GenBank/DDBJ databases">
        <title>Genome sequencing and assembly of Klebsiella pneumoniae phages.</title>
        <authorList>
            <person name="Labudda L."/>
            <person name="Strapagiel D."/>
            <person name="Karczewska-Golec J."/>
            <person name="Golec P."/>
        </authorList>
    </citation>
    <scope>NUCLEOTIDE SEQUENCE [LARGE SCALE GENOMIC DNA]</scope>
</reference>
<gene>
    <name evidence="1" type="ORF">BIS47_07</name>
</gene>
<dbReference type="RefSeq" id="YP_009832514.1">
    <property type="nucleotide sequence ID" value="NC_048656.1"/>
</dbReference>
<evidence type="ECO:0000313" key="1">
    <source>
        <dbReference type="EMBL" id="ARB12511.1"/>
    </source>
</evidence>
<dbReference type="EMBL" id="KY652726">
    <property type="protein sequence ID" value="ARB12511.1"/>
    <property type="molecule type" value="Genomic_DNA"/>
</dbReference>
<evidence type="ECO:0000313" key="2">
    <source>
        <dbReference type="Proteomes" id="UP000221691"/>
    </source>
</evidence>
<name>A0A1V0E6L8_9CAUD</name>
<accession>A0A1V0E6L8</accession>
<dbReference type="GeneID" id="55632508"/>
<organism evidence="1 2">
    <name type="scientific">Klebsiella phage vB_KpnM_BIS47</name>
    <dbReference type="NCBI Taxonomy" id="1907784"/>
    <lineage>
        <taxon>Viruses</taxon>
        <taxon>Duplodnaviria</taxon>
        <taxon>Heunggongvirae</taxon>
        <taxon>Uroviricota</taxon>
        <taxon>Caudoviricetes</taxon>
        <taxon>Vequintavirinae</taxon>
        <taxon>Mydovirus</taxon>
        <taxon>Mydovirus BIS47</taxon>
    </lineage>
</organism>
<keyword evidence="2" id="KW-1185">Reference proteome</keyword>
<sequence>MAIHAKSNGLLIGGKILDDTEKGWLFQALDNKRPTFVGKGDKRNKVFDGPNAVDEAIAWQTKVRSEMKNKERKGRKNG</sequence>
<dbReference type="Proteomes" id="UP000221691">
    <property type="component" value="Segment"/>
</dbReference>
<dbReference type="KEGG" id="vg:55632508"/>
<proteinExistence type="predicted"/>